<protein>
    <submittedName>
        <fullName evidence="14">TonB-dependent receptor</fullName>
    </submittedName>
</protein>
<sequence>MMFQGCTDQPVKLGHGFTVGESTAYRFRFTALAISVSMLLVAGTVQAQSAASNQSRPINSSVPSGQAAVPATQPTGQAAGQPATVQAEIRLPAGSLADALTKFGEQSGLQIVYDPKLVRGVRARAVVGRLTVDQALRQLLQGTGITWVYAGGDTLVLKAGALPATESQSEPVPSSVPAETTEFERIEVRGKMPEVLVAGARSINADIPRTENDIQPYVVFSAEDIERSNSINLEDFLKRRLSMNATSTTFSQNSNTGSGDNRGGSNISRINLRGLGVDETLVLINGRRQPGVSNINRSGTIGQPDLNGIPINSIERIEILPATAAGIYGGGATGGVINIILKTNFTGFDVTAGYDNTFETDSGSKRISITGGKVFDEGRTSVTFTVSASEDNPMFVRDRNFAQKARERAVANNDEAYTESWSQLPAGYTTNIRSAQVCDANFVCTMPNLRLKPEFGGADLGSVLTHVPVGYTGNPLDLLANAGRLNLQLADDLSNAGRSLINNPRTNSINLTIDRKFTDNFSMFANISRNENHGNVYQTGLQNSGYTIAADAPNNPFVGAINVSVPFPGFSYLQKTDSEALNAVLGAQFSLPHEWRGQIEGSYGRSRVSSSGGNAFIVNNVYDVPPWMGGHVIREGIVGGIARGAIDVLRDLNQVPLDLSNYMYSRYPNQTQTPSDNVGKGAVLRLSGPVAQLPAGPLVLSTSLEHREDEAKGMVQSILQQDDVTRYYFYPSRSTSTDSFYLESSIPLVSDINALRWVKLFELQTSMRREKSGSRSVEASAIEIGGPSDRPESVEYTSSDTTATGYTAGFRFAPSQDVMLRASFSHGFLPPSISQISPHFLDFATETNFFSDPLRNYELIGSAGPAVIVYGGNPNLKPETSDSISVGLIVTPRFMPGFRLSADLTQITKKNEISGVDTFALLMDPEMADRLYPGRIVRGDPLGDGLPGPVTYFDGTLINIERTRVKALDIQADYSVESGWGLFNFYTTATKQLEYSRKLDPESPLQEYVGFRDGPLEWRGNVGIDWFKGPLSLGWNMQYFDKYLVYNFLDSGTRDTYVRNQGGAYIRSQRFHDISFKYRFGDVFEGSWASGLTIAGGIQNILNTAPRLDVNMDTGYSTYGDPRMRRFRLELTKSF</sequence>
<keyword evidence="7 11" id="KW-0798">TonB box</keyword>
<evidence type="ECO:0000256" key="5">
    <source>
        <dbReference type="ARBA" id="ARBA00022692"/>
    </source>
</evidence>
<evidence type="ECO:0000256" key="4">
    <source>
        <dbReference type="ARBA" id="ARBA00022496"/>
    </source>
</evidence>
<keyword evidence="6" id="KW-0408">Iron</keyword>
<keyword evidence="9 10" id="KW-0998">Cell outer membrane</keyword>
<keyword evidence="5 10" id="KW-0812">Transmembrane</keyword>
<evidence type="ECO:0000256" key="12">
    <source>
        <dbReference type="SAM" id="MobiDB-lite"/>
    </source>
</evidence>
<feature type="region of interest" description="Disordered" evidence="12">
    <location>
        <begin position="52"/>
        <end position="81"/>
    </location>
</feature>
<organism evidence="14 15">
    <name type="scientific">Pseudoxanthomonas putridarboris</name>
    <dbReference type="NCBI Taxonomy" id="752605"/>
    <lineage>
        <taxon>Bacteria</taxon>
        <taxon>Pseudomonadati</taxon>
        <taxon>Pseudomonadota</taxon>
        <taxon>Gammaproteobacteria</taxon>
        <taxon>Lysobacterales</taxon>
        <taxon>Lysobacteraceae</taxon>
        <taxon>Pseudoxanthomonas</taxon>
    </lineage>
</organism>
<feature type="domain" description="Secretin/TonB short N-terminal" evidence="13">
    <location>
        <begin position="109"/>
        <end position="160"/>
    </location>
</feature>
<evidence type="ECO:0000256" key="3">
    <source>
        <dbReference type="ARBA" id="ARBA00022452"/>
    </source>
</evidence>
<keyword evidence="8 10" id="KW-0472">Membrane</keyword>
<evidence type="ECO:0000256" key="6">
    <source>
        <dbReference type="ARBA" id="ARBA00023004"/>
    </source>
</evidence>
<dbReference type="SUPFAM" id="SSF56935">
    <property type="entry name" value="Porins"/>
    <property type="match status" value="1"/>
</dbReference>
<evidence type="ECO:0000256" key="9">
    <source>
        <dbReference type="ARBA" id="ARBA00023237"/>
    </source>
</evidence>
<proteinExistence type="inferred from homology"/>
<dbReference type="Proteomes" id="UP001459204">
    <property type="component" value="Unassembled WGS sequence"/>
</dbReference>
<keyword evidence="4" id="KW-0406">Ion transport</keyword>
<dbReference type="Gene3D" id="2.170.130.10">
    <property type="entry name" value="TonB-dependent receptor, plug domain"/>
    <property type="match status" value="1"/>
</dbReference>
<comment type="caution">
    <text evidence="14">The sequence shown here is derived from an EMBL/GenBank/DDBJ whole genome shotgun (WGS) entry which is preliminary data.</text>
</comment>
<reference evidence="14 15" key="1">
    <citation type="submission" date="2024-04" db="EMBL/GenBank/DDBJ databases">
        <title>Draft genome sequence of Pseudoxanthomonas putridarboris WD12.</title>
        <authorList>
            <person name="Oh J."/>
        </authorList>
    </citation>
    <scope>NUCLEOTIDE SEQUENCE [LARGE SCALE GENOMIC DNA]</scope>
    <source>
        <strain evidence="14 15">WD12</strain>
    </source>
</reference>
<evidence type="ECO:0000313" key="15">
    <source>
        <dbReference type="Proteomes" id="UP001459204"/>
    </source>
</evidence>
<dbReference type="EMBL" id="JBBWWT010000001">
    <property type="protein sequence ID" value="MEL1263057.1"/>
    <property type="molecule type" value="Genomic_DNA"/>
</dbReference>
<evidence type="ECO:0000313" key="14">
    <source>
        <dbReference type="EMBL" id="MEL1263057.1"/>
    </source>
</evidence>
<keyword evidence="14" id="KW-0675">Receptor</keyword>
<dbReference type="InterPro" id="IPR037066">
    <property type="entry name" value="Plug_dom_sf"/>
</dbReference>
<dbReference type="Pfam" id="PF07715">
    <property type="entry name" value="Plug"/>
    <property type="match status" value="1"/>
</dbReference>
<evidence type="ECO:0000256" key="1">
    <source>
        <dbReference type="ARBA" id="ARBA00004571"/>
    </source>
</evidence>
<dbReference type="Pfam" id="PF07660">
    <property type="entry name" value="STN"/>
    <property type="match status" value="1"/>
</dbReference>
<dbReference type="Pfam" id="PF00593">
    <property type="entry name" value="TonB_dep_Rec_b-barrel"/>
    <property type="match status" value="1"/>
</dbReference>
<dbReference type="InterPro" id="IPR000531">
    <property type="entry name" value="Beta-barrel_TonB"/>
</dbReference>
<accession>A0ABU9IXC6</accession>
<dbReference type="InterPro" id="IPR039426">
    <property type="entry name" value="TonB-dep_rcpt-like"/>
</dbReference>
<evidence type="ECO:0000256" key="2">
    <source>
        <dbReference type="ARBA" id="ARBA00022448"/>
    </source>
</evidence>
<dbReference type="PANTHER" id="PTHR47234:SF2">
    <property type="entry name" value="TONB-DEPENDENT RECEPTOR"/>
    <property type="match status" value="1"/>
</dbReference>
<comment type="subcellular location">
    <subcellularLocation>
        <location evidence="1 10">Cell outer membrane</location>
        <topology evidence="1 10">Multi-pass membrane protein</topology>
    </subcellularLocation>
</comment>
<evidence type="ECO:0000256" key="7">
    <source>
        <dbReference type="ARBA" id="ARBA00023077"/>
    </source>
</evidence>
<dbReference type="InterPro" id="IPR012910">
    <property type="entry name" value="Plug_dom"/>
</dbReference>
<dbReference type="InterPro" id="IPR011662">
    <property type="entry name" value="Secretin/TonB_short_N"/>
</dbReference>
<dbReference type="PROSITE" id="PS52016">
    <property type="entry name" value="TONB_DEPENDENT_REC_3"/>
    <property type="match status" value="1"/>
</dbReference>
<dbReference type="PANTHER" id="PTHR47234">
    <property type="match status" value="1"/>
</dbReference>
<name>A0ABU9IXC6_9GAMM</name>
<dbReference type="Gene3D" id="3.55.50.30">
    <property type="match status" value="1"/>
</dbReference>
<feature type="compositionally biased region" description="Polar residues" evidence="12">
    <location>
        <begin position="52"/>
        <end position="64"/>
    </location>
</feature>
<dbReference type="Gene3D" id="2.40.170.20">
    <property type="entry name" value="TonB-dependent receptor, beta-barrel domain"/>
    <property type="match status" value="1"/>
</dbReference>
<comment type="similarity">
    <text evidence="10 11">Belongs to the TonB-dependent receptor family.</text>
</comment>
<keyword evidence="2 10" id="KW-0813">Transport</keyword>
<dbReference type="InterPro" id="IPR036942">
    <property type="entry name" value="Beta-barrel_TonB_sf"/>
</dbReference>
<evidence type="ECO:0000256" key="8">
    <source>
        <dbReference type="ARBA" id="ARBA00023136"/>
    </source>
</evidence>
<feature type="region of interest" description="Disordered" evidence="12">
    <location>
        <begin position="772"/>
        <end position="800"/>
    </location>
</feature>
<dbReference type="RefSeq" id="WP_341724255.1">
    <property type="nucleotide sequence ID" value="NZ_JBBWWT010000001.1"/>
</dbReference>
<evidence type="ECO:0000256" key="10">
    <source>
        <dbReference type="PROSITE-ProRule" id="PRU01360"/>
    </source>
</evidence>
<keyword evidence="3 10" id="KW-1134">Transmembrane beta strand</keyword>
<keyword evidence="4" id="KW-0410">Iron transport</keyword>
<keyword evidence="15" id="KW-1185">Reference proteome</keyword>
<gene>
    <name evidence="14" type="ORF">AAD027_01535</name>
</gene>
<evidence type="ECO:0000256" key="11">
    <source>
        <dbReference type="RuleBase" id="RU003357"/>
    </source>
</evidence>
<evidence type="ECO:0000259" key="13">
    <source>
        <dbReference type="SMART" id="SM00965"/>
    </source>
</evidence>
<dbReference type="SMART" id="SM00965">
    <property type="entry name" value="STN"/>
    <property type="match status" value="1"/>
</dbReference>